<dbReference type="EnsemblPlants" id="MELO3C028287.2.1">
    <property type="protein sequence ID" value="MELO3C028287.2.1"/>
    <property type="gene ID" value="MELO3C028287.2"/>
</dbReference>
<organism evidence="2">
    <name type="scientific">Cucumis melo</name>
    <name type="common">Muskmelon</name>
    <dbReference type="NCBI Taxonomy" id="3656"/>
    <lineage>
        <taxon>Eukaryota</taxon>
        <taxon>Viridiplantae</taxon>
        <taxon>Streptophyta</taxon>
        <taxon>Embryophyta</taxon>
        <taxon>Tracheophyta</taxon>
        <taxon>Spermatophyta</taxon>
        <taxon>Magnoliopsida</taxon>
        <taxon>eudicotyledons</taxon>
        <taxon>Gunneridae</taxon>
        <taxon>Pentapetalae</taxon>
        <taxon>rosids</taxon>
        <taxon>fabids</taxon>
        <taxon>Cucurbitales</taxon>
        <taxon>Cucurbitaceae</taxon>
        <taxon>Benincaseae</taxon>
        <taxon>Cucumis</taxon>
    </lineage>
</organism>
<sequence length="77" mass="9025">MEEKDRDHRRRDSPSPETAVWNNPISSKSFPSPTTLLVSKVRFFYYFQRHVVLGLRCFGSARYSQRQGHALPLFLVL</sequence>
<protein>
    <submittedName>
        <fullName evidence="2">Uncharacterized protein</fullName>
    </submittedName>
</protein>
<evidence type="ECO:0000313" key="2">
    <source>
        <dbReference type="EnsemblPlants" id="MELO3C028287.2.1"/>
    </source>
</evidence>
<proteinExistence type="predicted"/>
<feature type="compositionally biased region" description="Basic and acidic residues" evidence="1">
    <location>
        <begin position="1"/>
        <end position="14"/>
    </location>
</feature>
<feature type="region of interest" description="Disordered" evidence="1">
    <location>
        <begin position="1"/>
        <end position="24"/>
    </location>
</feature>
<evidence type="ECO:0000256" key="1">
    <source>
        <dbReference type="SAM" id="MobiDB-lite"/>
    </source>
</evidence>
<reference evidence="2" key="1">
    <citation type="submission" date="2023-03" db="UniProtKB">
        <authorList>
            <consortium name="EnsemblPlants"/>
        </authorList>
    </citation>
    <scope>IDENTIFICATION</scope>
</reference>
<dbReference type="AlphaFoldDB" id="A0A9I9E3S5"/>
<accession>A0A9I9E3S5</accession>
<dbReference type="Gramene" id="MELO3C028287.2.1">
    <property type="protein sequence ID" value="MELO3C028287.2.1"/>
    <property type="gene ID" value="MELO3C028287.2"/>
</dbReference>
<name>A0A9I9E3S5_CUCME</name>